<evidence type="ECO:0000313" key="2">
    <source>
        <dbReference type="WBParaSite" id="MhA1_Contig1025.frz3.gene1"/>
    </source>
</evidence>
<name>A0A1I8AY87_MELHA</name>
<dbReference type="AlphaFoldDB" id="A0A1I8AY87"/>
<reference evidence="2" key="1">
    <citation type="submission" date="2016-11" db="UniProtKB">
        <authorList>
            <consortium name="WormBaseParasite"/>
        </authorList>
    </citation>
    <scope>IDENTIFICATION</scope>
</reference>
<accession>A0A1I8AY87</accession>
<sequence>MIGTMSEDDMAMANYTKQLANVIIMIEEHRSKTIQETGELYLSPLLSMVDKINRARDGRQRYRLNFNF</sequence>
<dbReference type="Proteomes" id="UP000095281">
    <property type="component" value="Unplaced"/>
</dbReference>
<evidence type="ECO:0000313" key="1">
    <source>
        <dbReference type="Proteomes" id="UP000095281"/>
    </source>
</evidence>
<organism evidence="1 2">
    <name type="scientific">Meloidogyne hapla</name>
    <name type="common">Root-knot nematode worm</name>
    <dbReference type="NCBI Taxonomy" id="6305"/>
    <lineage>
        <taxon>Eukaryota</taxon>
        <taxon>Metazoa</taxon>
        <taxon>Ecdysozoa</taxon>
        <taxon>Nematoda</taxon>
        <taxon>Chromadorea</taxon>
        <taxon>Rhabditida</taxon>
        <taxon>Tylenchina</taxon>
        <taxon>Tylenchomorpha</taxon>
        <taxon>Tylenchoidea</taxon>
        <taxon>Meloidogynidae</taxon>
        <taxon>Meloidogyninae</taxon>
        <taxon>Meloidogyne</taxon>
    </lineage>
</organism>
<keyword evidence="1" id="KW-1185">Reference proteome</keyword>
<proteinExistence type="predicted"/>
<protein>
    <submittedName>
        <fullName evidence="2">Histidine kinase</fullName>
    </submittedName>
</protein>
<dbReference type="WBParaSite" id="MhA1_Contig1025.frz3.gene1">
    <property type="protein sequence ID" value="MhA1_Contig1025.frz3.gene1"/>
    <property type="gene ID" value="MhA1_Contig1025.frz3.gene1"/>
</dbReference>